<feature type="binding site" evidence="11">
    <location>
        <position position="519"/>
    </location>
    <ligand>
        <name>Zn(2+)</name>
        <dbReference type="ChEBI" id="CHEBI:29105"/>
        <label>2</label>
    </ligand>
</feature>
<dbReference type="InterPro" id="IPR041222">
    <property type="entry name" value="PriA_3primeBD"/>
</dbReference>
<feature type="domain" description="Helicase C-terminal" evidence="13">
    <location>
        <begin position="502"/>
        <end position="688"/>
    </location>
</feature>
<dbReference type="HAMAP" id="MF_00983">
    <property type="entry name" value="PriA"/>
    <property type="match status" value="1"/>
</dbReference>
<organism evidence="14 15">
    <name type="scientific">Gemelliphila asaccharolytica</name>
    <dbReference type="NCBI Taxonomy" id="502393"/>
    <lineage>
        <taxon>Bacteria</taxon>
        <taxon>Bacillati</taxon>
        <taxon>Bacillota</taxon>
        <taxon>Bacilli</taxon>
        <taxon>Bacillales</taxon>
        <taxon>Gemellaceae</taxon>
        <taxon>Gemelliphila</taxon>
    </lineage>
</organism>
<comment type="function">
    <text evidence="11">Initiates the restart of stalled replication forks, which reloads the replicative helicase on sites other than the origin of replication. Recognizes and binds to abandoned replication forks and remodels them to uncover a helicase loading site. Promotes assembly of the primosome at these replication forks.</text>
</comment>
<sequence length="784" mass="92529">MFVQVIVDIKNSNVNKMYYYEIPIQYDGQNLIGYRVEVEFGKRLIQGYVINQVENVDFDTSKIKKIKRIKDDFNVLNQELILLSKELSNKLYCSQIQIIEAMLPNIFKNKYKKYYKLIINCKEIFNLKNYFVNNVIKKDTLEKIITKEEIETLLSKKIIKQISIVEEQLKKSKKKYIILKDEALNEKLTKKQKEVINYLLKYNIAEKKIIKSTLNVGYSVIKKLIDKKIIQEIEINDEKNINKRYYNNDKNLNSEQKKIFNSIKDTIKEKKFSEFLIKGVTGSGKTEIYIQLVNECLKLGKESLILVPEIILTPQTEYKFRQVFGENLAVLHSRLTKKERYIEWKKIRDRKVNICIGTRSAIFAPFNNLSLIIIDEEHEDSYKQQDNPRYNAKDVAKKRAIYNKATLVYASATPSIENYYHFKTKNPKNLLKLERSYSGLRPNVEIELIRNKEQILSQNLICKIKKVVDEGNQVLLFINKRGYTNFIRCFNCGHVYKCKNCDISLNYHKYDKTLQCHFCGYKKRIKDIEKCCSNIDLVSGSYGTQKIEDFIYKEISSAKIIRMDMDTTNRKGMHEKLLLDFRNKKGNILLGTQMISKGLDFPDITLVGILSVDSIISFPSFKSNEKLFQLLTQTAGRTARSRKKSDVIVQTTEYNNIIKYALLNDYEEFYDYEIKRRKLINYPPFCKISLIKIKGSVEKKTYIISKIVYNFLYKHYEKDKLLGPTKSTFYKINNEYTMNIFVKYNEESYKKVHSLLNYIKNYFLDLYGKEQIYIIIDDEPLDYI</sequence>
<dbReference type="PANTHER" id="PTHR30580:SF0">
    <property type="entry name" value="PRIMOSOMAL PROTEIN N"/>
    <property type="match status" value="1"/>
</dbReference>
<comment type="caution">
    <text evidence="11">Lacks conserved residue(s) required for the propagation of feature annotation.</text>
</comment>
<feature type="domain" description="Helicase ATP-binding" evidence="12">
    <location>
        <begin position="266"/>
        <end position="432"/>
    </location>
</feature>
<dbReference type="InterPro" id="IPR005259">
    <property type="entry name" value="PriA"/>
</dbReference>
<dbReference type="CDD" id="cd17929">
    <property type="entry name" value="DEXHc_priA"/>
    <property type="match status" value="1"/>
</dbReference>
<evidence type="ECO:0000256" key="5">
    <source>
        <dbReference type="ARBA" id="ARBA00022801"/>
    </source>
</evidence>
<evidence type="ECO:0000256" key="4">
    <source>
        <dbReference type="ARBA" id="ARBA00022741"/>
    </source>
</evidence>
<evidence type="ECO:0000256" key="1">
    <source>
        <dbReference type="ARBA" id="ARBA00022515"/>
    </source>
</evidence>
<dbReference type="Proteomes" id="UP000070467">
    <property type="component" value="Unassembled WGS sequence"/>
</dbReference>
<dbReference type="PROSITE" id="PS51194">
    <property type="entry name" value="HELICASE_CTER"/>
    <property type="match status" value="1"/>
</dbReference>
<dbReference type="PANTHER" id="PTHR30580">
    <property type="entry name" value="PRIMOSOMAL PROTEIN N"/>
    <property type="match status" value="1"/>
</dbReference>
<comment type="catalytic activity">
    <reaction evidence="11">
        <text>ATP + H2O = ADP + phosphate + H(+)</text>
        <dbReference type="Rhea" id="RHEA:13065"/>
        <dbReference type="ChEBI" id="CHEBI:15377"/>
        <dbReference type="ChEBI" id="CHEBI:15378"/>
        <dbReference type="ChEBI" id="CHEBI:30616"/>
        <dbReference type="ChEBI" id="CHEBI:43474"/>
        <dbReference type="ChEBI" id="CHEBI:456216"/>
        <dbReference type="EC" id="5.6.2.4"/>
    </reaction>
</comment>
<dbReference type="Pfam" id="PF18074">
    <property type="entry name" value="PriA_C"/>
    <property type="match status" value="1"/>
</dbReference>
<comment type="catalytic activity">
    <reaction evidence="11">
        <text>Couples ATP hydrolysis with the unwinding of duplex DNA by translocating in the 3'-5' direction.</text>
        <dbReference type="EC" id="5.6.2.4"/>
    </reaction>
</comment>
<dbReference type="SMART" id="SM00487">
    <property type="entry name" value="DEXDc"/>
    <property type="match status" value="1"/>
</dbReference>
<evidence type="ECO:0000259" key="13">
    <source>
        <dbReference type="PROSITE" id="PS51194"/>
    </source>
</evidence>
<dbReference type="InterPro" id="IPR042115">
    <property type="entry name" value="PriA_3primeBD_sf"/>
</dbReference>
<reference evidence="14 15" key="1">
    <citation type="submission" date="2016-01" db="EMBL/GenBank/DDBJ databases">
        <authorList>
            <person name="Mitreva M."/>
            <person name="Pepin K.H."/>
            <person name="Mihindukulasuriya K.A."/>
            <person name="Fulton R."/>
            <person name="Fronick C."/>
            <person name="O'Laughlin M."/>
            <person name="Miner T."/>
            <person name="Herter B."/>
            <person name="Rosa B.A."/>
            <person name="Cordes M."/>
            <person name="Tomlinson C."/>
            <person name="Wollam A."/>
            <person name="Palsikar V.B."/>
            <person name="Mardis E.R."/>
            <person name="Wilson R.K."/>
        </authorList>
    </citation>
    <scope>NUCLEOTIDE SEQUENCE [LARGE SCALE GENOMIC DNA]</scope>
    <source>
        <strain evidence="14 15">KA00071</strain>
    </source>
</reference>
<proteinExistence type="inferred from homology"/>
<feature type="binding site" evidence="11">
    <location>
        <position position="492"/>
    </location>
    <ligand>
        <name>Zn(2+)</name>
        <dbReference type="ChEBI" id="CHEBI:29105"/>
        <label>1</label>
    </ligand>
</feature>
<keyword evidence="10 11" id="KW-0413">Isomerase</keyword>
<keyword evidence="6 11" id="KW-0347">Helicase</keyword>
<dbReference type="EC" id="5.6.2.4" evidence="11"/>
<keyword evidence="1 11" id="KW-0639">Primosome</keyword>
<dbReference type="PROSITE" id="PS51192">
    <property type="entry name" value="HELICASE_ATP_BIND_1"/>
    <property type="match status" value="1"/>
</dbReference>
<evidence type="ECO:0000256" key="8">
    <source>
        <dbReference type="ARBA" id="ARBA00022840"/>
    </source>
</evidence>
<dbReference type="Pfam" id="PF00271">
    <property type="entry name" value="Helicase_C"/>
    <property type="match status" value="1"/>
</dbReference>
<feature type="binding site" evidence="11">
    <location>
        <position position="516"/>
    </location>
    <ligand>
        <name>Zn(2+)</name>
        <dbReference type="ChEBI" id="CHEBI:29105"/>
        <label>2</label>
    </ligand>
</feature>
<evidence type="ECO:0000313" key="15">
    <source>
        <dbReference type="Proteomes" id="UP000070467"/>
    </source>
</evidence>
<dbReference type="InterPro" id="IPR041236">
    <property type="entry name" value="PriA_C"/>
</dbReference>
<protein>
    <recommendedName>
        <fullName evidence="11">Replication restart protein PriA</fullName>
    </recommendedName>
    <alternativeName>
        <fullName evidence="11">ATP-dependent DNA helicase PriA</fullName>
        <ecNumber evidence="11">5.6.2.4</ecNumber>
    </alternativeName>
    <alternativeName>
        <fullName evidence="11">DNA 3'-5' helicase PriA</fullName>
    </alternativeName>
</protein>
<keyword evidence="15" id="KW-1185">Reference proteome</keyword>
<keyword evidence="2 11" id="KW-0235">DNA replication</keyword>
<dbReference type="Pfam" id="PF18319">
    <property type="entry name" value="Zn_ribbon_PriA"/>
    <property type="match status" value="1"/>
</dbReference>
<evidence type="ECO:0000256" key="7">
    <source>
        <dbReference type="ARBA" id="ARBA00022833"/>
    </source>
</evidence>
<dbReference type="NCBIfam" id="TIGR00595">
    <property type="entry name" value="priA"/>
    <property type="match status" value="1"/>
</dbReference>
<keyword evidence="8 11" id="KW-0067">ATP-binding</keyword>
<feature type="binding site" evidence="11">
    <location>
        <position position="498"/>
    </location>
    <ligand>
        <name>Zn(2+)</name>
        <dbReference type="ChEBI" id="CHEBI:29105"/>
        <label>2</label>
    </ligand>
</feature>
<keyword evidence="3 11" id="KW-0479">Metal-binding</keyword>
<dbReference type="Gene3D" id="3.40.50.300">
    <property type="entry name" value="P-loop containing nucleotide triphosphate hydrolases"/>
    <property type="match status" value="2"/>
</dbReference>
<keyword evidence="4 11" id="KW-0547">Nucleotide-binding</keyword>
<dbReference type="SUPFAM" id="SSF52540">
    <property type="entry name" value="P-loop containing nucleoside triphosphate hydrolases"/>
    <property type="match status" value="2"/>
</dbReference>
<keyword evidence="9 11" id="KW-0238">DNA-binding</keyword>
<dbReference type="Pfam" id="PF04851">
    <property type="entry name" value="ResIII"/>
    <property type="match status" value="1"/>
</dbReference>
<keyword evidence="5 11" id="KW-0378">Hydrolase</keyword>
<comment type="cofactor">
    <cofactor evidence="11">
        <name>Zn(2+)</name>
        <dbReference type="ChEBI" id="CHEBI:29105"/>
    </cofactor>
    <text evidence="11">Binds 2 zinc ions per subunit.</text>
</comment>
<feature type="binding site" evidence="11">
    <location>
        <position position="489"/>
    </location>
    <ligand>
        <name>Zn(2+)</name>
        <dbReference type="ChEBI" id="CHEBI:29105"/>
        <label>1</label>
    </ligand>
</feature>
<dbReference type="Pfam" id="PF17764">
    <property type="entry name" value="PriA_3primeBD"/>
    <property type="match status" value="1"/>
</dbReference>
<evidence type="ECO:0000256" key="2">
    <source>
        <dbReference type="ARBA" id="ARBA00022705"/>
    </source>
</evidence>
<evidence type="ECO:0000259" key="12">
    <source>
        <dbReference type="PROSITE" id="PS51192"/>
    </source>
</evidence>
<gene>
    <name evidence="11" type="primary">priA</name>
    <name evidence="14" type="ORF">HMPREF1871_00674</name>
</gene>
<dbReference type="InterPro" id="IPR006935">
    <property type="entry name" value="Helicase/UvrB_N"/>
</dbReference>
<evidence type="ECO:0000256" key="9">
    <source>
        <dbReference type="ARBA" id="ARBA00023125"/>
    </source>
</evidence>
<evidence type="ECO:0000256" key="6">
    <source>
        <dbReference type="ARBA" id="ARBA00022806"/>
    </source>
</evidence>
<accession>A0ABR5TLV0</accession>
<dbReference type="RefSeq" id="WP_066130026.1">
    <property type="nucleotide sequence ID" value="NZ_KQ959874.1"/>
</dbReference>
<evidence type="ECO:0000256" key="10">
    <source>
        <dbReference type="ARBA" id="ARBA00023235"/>
    </source>
</evidence>
<dbReference type="InterPro" id="IPR027417">
    <property type="entry name" value="P-loop_NTPase"/>
</dbReference>
<evidence type="ECO:0000256" key="3">
    <source>
        <dbReference type="ARBA" id="ARBA00022723"/>
    </source>
</evidence>
<evidence type="ECO:0000313" key="14">
    <source>
        <dbReference type="EMBL" id="KXB58008.1"/>
    </source>
</evidence>
<comment type="similarity">
    <text evidence="11">Belongs to the helicase family. PriA subfamily.</text>
</comment>
<feature type="binding site" evidence="11">
    <location>
        <position position="501"/>
    </location>
    <ligand>
        <name>Zn(2+)</name>
        <dbReference type="ChEBI" id="CHEBI:29105"/>
        <label>2</label>
    </ligand>
</feature>
<evidence type="ECO:0000256" key="11">
    <source>
        <dbReference type="HAMAP-Rule" id="MF_00983"/>
    </source>
</evidence>
<keyword evidence="7 11" id="KW-0862">Zinc</keyword>
<feature type="binding site" evidence="11">
    <location>
        <position position="532"/>
    </location>
    <ligand>
        <name>Zn(2+)</name>
        <dbReference type="ChEBI" id="CHEBI:29105"/>
        <label>1</label>
    </ligand>
</feature>
<dbReference type="InterPro" id="IPR014001">
    <property type="entry name" value="Helicase_ATP-bd"/>
</dbReference>
<dbReference type="InterPro" id="IPR001650">
    <property type="entry name" value="Helicase_C-like"/>
</dbReference>
<comment type="subunit">
    <text evidence="11">Component of the replication restart primosome.</text>
</comment>
<dbReference type="InterPro" id="IPR040498">
    <property type="entry name" value="PriA_CRR"/>
</dbReference>
<comment type="caution">
    <text evidence="14">The sequence shown here is derived from an EMBL/GenBank/DDBJ whole genome shotgun (WGS) entry which is preliminary data.</text>
</comment>
<name>A0ABR5TLV0_9BACL</name>
<dbReference type="Gene3D" id="3.40.1440.60">
    <property type="entry name" value="PriA, 3(prime) DNA-binding domain"/>
    <property type="match status" value="1"/>
</dbReference>
<dbReference type="EMBL" id="LSDB01000023">
    <property type="protein sequence ID" value="KXB58008.1"/>
    <property type="molecule type" value="Genomic_DNA"/>
</dbReference>
<dbReference type="SMART" id="SM00490">
    <property type="entry name" value="HELICc"/>
    <property type="match status" value="1"/>
</dbReference>